<feature type="region of interest" description="Disordered" evidence="5">
    <location>
        <begin position="1027"/>
        <end position="1060"/>
    </location>
</feature>
<feature type="compositionally biased region" description="Polar residues" evidence="5">
    <location>
        <begin position="618"/>
        <end position="634"/>
    </location>
</feature>
<dbReference type="GO" id="GO:0016020">
    <property type="term" value="C:membrane"/>
    <property type="evidence" value="ECO:0007669"/>
    <property type="project" value="UniProtKB-SubCell"/>
</dbReference>
<feature type="transmembrane region" description="Helical" evidence="6">
    <location>
        <begin position="353"/>
        <end position="376"/>
    </location>
</feature>
<sequence>MAALHSPSEEHEEGAPLLSPIDSALQTALLPTAPPKKEEEEEKKKKKKPWLVLVSLIYLLVAIVDIGAFMADPPKTRIFEANLCVRYYQEADPSKINSDGTVDEALCKVNEVQQKLAMIFGWQDMFDSIPGILLAVPYGTLADKWGRKWVLALGLIGLQLSTAWIVLICYFPTLPLQLTWFSSAFQIIGGGGIVAVAIAITMISDICPPDKRTSIFVYLTASVLVGELIAPILAAKLMAYGNWIPLLLALAIQQVGTCLAFWFPETLHLRDLPEPKDGESEHIELQSEERGHGFKAQLHNLKDAFAFFKSDFMLAMIVCTFLANRLGRQSITLIIRYASKRYSWSIADASYLISFRAGTNLVALLLFIPGLSFFLLRYKRLPAHFADLVIARGSIVLYTISMVLMGVAAKPALLIMGLLVFNLGTGFNASMRSVAIHIVGGQASPDIGRLMSVIAILESIGATIAGPLLNKTFEWAMDVGEPWIGLPFLGSGLVYGIMTFMTFIISVKAKETAYMEIYDEEPMLARASSDAGTRLRRSKSSSTVHRQPPPVLESMDPDLAQKHALAAAATAFARAHANSDTAGPPKRGSSDLARSKSTASRKSLSSQGSHFPPRESSFRSPQQPQRPAQTSKPMYQSRAPTMVTEKFPPFHITPNMDKPPLTQLVVPPTTENSRPSSQPKTNRSSVSSTAASQQIRKARSMYYASSVQTGSPIPRPPVMYLSTPPPVSVSPALEVPPSSLPSRAVALSPLPSPYLPVTVAQDDTVDKARDRLLQDFQQRQVKHRPSLFLAPFKKRQDKGKRSTSSSAGLSYNSLHTPADTTLDFTLSDFQPHKDKKEKRSFSGSIKNKIKRVFRRTSNNATLLPVQQIEASRDYFGDYAPVDPPPRMPARFDIPSPDEQTLQRTRARTPSRDIKRLTVIHEAKDSIGSEADHIALTSPKRKSTSTSGFAAFREPMPMESLVEEASTPVDPKRVFSALMREIDASKTVQTNASSLEITQENETDVFVSSARTDFQSLAMRELHSSASRDLRVNVNSDPRPPSRRRLEGGAAPSKPSSIRSFGRALRSTIRTVTPSEAPDRTTSVRGVVRIPRPDTAASFSTTNSEHKENENEDDTTGSINFKMHSRRYYLAVTPTAEQIEQRVQKSKGRWKAPIEEGPVPFFPRTTKRAYAVTNMEQTTVPSSPASQQGTVQGLLEMDAEVVTEEQHYPSTTFLQRSPRSPRPKPIFSPMSPSVYSRNTDGVSLLPNDSVMSLDGVDDEDDQGSAVIITSHSVRRHVIGTPSPHRHTESTRSSQDWKAWLSREVSELEHLPQHDIRMNDRFPFIETSKRSSNNSARISRISRSPPDSGSSSVNSKKTPSPKVYSDFSAPSTGRTLKYEPNKRSKRGQDINDDKENKRENKKENATPSLRTSTFGASYKGSSHSPPIGKTKSLQPLSSPVSNRLPSSLAQYTTTAAEVEVKSTRISTIATSSPRPHLRAQVRPLTPGKLTIRPKSAFDLRNINSLPVAPQAVNSPGPGKCVRRPPIHTKHSSSTLAFHKEPSPDTEETRIDNLLDANERSGRISRAGSVTPGQRLAERFLRERSLGSGAASPVTVNCVTDDGEDVRSREGLTPAFL</sequence>
<accession>A0A6G1JTB0</accession>
<organism evidence="8 9">
    <name type="scientific">Pleomassaria siparia CBS 279.74</name>
    <dbReference type="NCBI Taxonomy" id="1314801"/>
    <lineage>
        <taxon>Eukaryota</taxon>
        <taxon>Fungi</taxon>
        <taxon>Dikarya</taxon>
        <taxon>Ascomycota</taxon>
        <taxon>Pezizomycotina</taxon>
        <taxon>Dothideomycetes</taxon>
        <taxon>Pleosporomycetidae</taxon>
        <taxon>Pleosporales</taxon>
        <taxon>Pleomassariaceae</taxon>
        <taxon>Pleomassaria</taxon>
    </lineage>
</organism>
<evidence type="ECO:0000256" key="6">
    <source>
        <dbReference type="SAM" id="Phobius"/>
    </source>
</evidence>
<evidence type="ECO:0000259" key="7">
    <source>
        <dbReference type="PROSITE" id="PS50850"/>
    </source>
</evidence>
<feature type="transmembrane region" description="Helical" evidence="6">
    <location>
        <begin position="488"/>
        <end position="507"/>
    </location>
</feature>
<feature type="region of interest" description="Disordered" evidence="5">
    <location>
        <begin position="576"/>
        <end position="694"/>
    </location>
</feature>
<name>A0A6G1JTB0_9PLEO</name>
<feature type="transmembrane region" description="Helical" evidence="6">
    <location>
        <begin position="179"/>
        <end position="203"/>
    </location>
</feature>
<dbReference type="GO" id="GO:0022857">
    <property type="term" value="F:transmembrane transporter activity"/>
    <property type="evidence" value="ECO:0007669"/>
    <property type="project" value="InterPro"/>
</dbReference>
<dbReference type="EMBL" id="MU005785">
    <property type="protein sequence ID" value="KAF2703846.1"/>
    <property type="molecule type" value="Genomic_DNA"/>
</dbReference>
<evidence type="ECO:0000313" key="9">
    <source>
        <dbReference type="Proteomes" id="UP000799428"/>
    </source>
</evidence>
<evidence type="ECO:0000256" key="2">
    <source>
        <dbReference type="ARBA" id="ARBA00022692"/>
    </source>
</evidence>
<feature type="region of interest" description="Disordered" evidence="5">
    <location>
        <begin position="1325"/>
        <end position="1439"/>
    </location>
</feature>
<feature type="compositionally biased region" description="Polar residues" evidence="5">
    <location>
        <begin position="1403"/>
        <end position="1422"/>
    </location>
</feature>
<dbReference type="PANTHER" id="PTHR23507:SF1">
    <property type="entry name" value="FI18259P1-RELATED"/>
    <property type="match status" value="1"/>
</dbReference>
<feature type="compositionally biased region" description="Polar residues" evidence="5">
    <location>
        <begin position="671"/>
        <end position="694"/>
    </location>
</feature>
<feature type="transmembrane region" description="Helical" evidence="6">
    <location>
        <begin position="149"/>
        <end position="173"/>
    </location>
</feature>
<evidence type="ECO:0000256" key="4">
    <source>
        <dbReference type="ARBA" id="ARBA00023136"/>
    </source>
</evidence>
<feature type="transmembrane region" description="Helical" evidence="6">
    <location>
        <begin position="388"/>
        <end position="407"/>
    </location>
</feature>
<dbReference type="Gene3D" id="1.20.1250.20">
    <property type="entry name" value="MFS general substrate transporter like domains"/>
    <property type="match status" value="1"/>
</dbReference>
<feature type="transmembrane region" description="Helical" evidence="6">
    <location>
        <begin position="413"/>
        <end position="435"/>
    </location>
</feature>
<evidence type="ECO:0000256" key="1">
    <source>
        <dbReference type="ARBA" id="ARBA00004141"/>
    </source>
</evidence>
<feature type="compositionally biased region" description="Low complexity" evidence="5">
    <location>
        <begin position="595"/>
        <end position="606"/>
    </location>
</feature>
<feature type="region of interest" description="Disordered" evidence="5">
    <location>
        <begin position="1207"/>
        <end position="1232"/>
    </location>
</feature>
<keyword evidence="2 6" id="KW-0812">Transmembrane</keyword>
<evidence type="ECO:0000256" key="3">
    <source>
        <dbReference type="ARBA" id="ARBA00022989"/>
    </source>
</evidence>
<keyword evidence="4 6" id="KW-0472">Membrane</keyword>
<feature type="region of interest" description="Disordered" evidence="5">
    <location>
        <begin position="787"/>
        <end position="814"/>
    </location>
</feature>
<feature type="transmembrane region" description="Helical" evidence="6">
    <location>
        <begin position="447"/>
        <end position="468"/>
    </location>
</feature>
<feature type="compositionally biased region" description="Polar residues" evidence="5">
    <location>
        <begin position="1429"/>
        <end position="1439"/>
    </location>
</feature>
<keyword evidence="3 6" id="KW-1133">Transmembrane helix</keyword>
<dbReference type="InterPro" id="IPR011701">
    <property type="entry name" value="MFS"/>
</dbReference>
<dbReference type="OrthoDB" id="194139at2759"/>
<feature type="compositionally biased region" description="Polar residues" evidence="5">
    <location>
        <begin position="802"/>
        <end position="814"/>
    </location>
</feature>
<dbReference type="InterPro" id="IPR020846">
    <property type="entry name" value="MFS_dom"/>
</dbReference>
<feature type="domain" description="Major facilitator superfamily (MFS) profile" evidence="7">
    <location>
        <begin position="51"/>
        <end position="510"/>
    </location>
</feature>
<dbReference type="PROSITE" id="PS50850">
    <property type="entry name" value="MFS"/>
    <property type="match status" value="1"/>
</dbReference>
<dbReference type="Proteomes" id="UP000799428">
    <property type="component" value="Unassembled WGS sequence"/>
</dbReference>
<feature type="transmembrane region" description="Helical" evidence="6">
    <location>
        <begin position="304"/>
        <end position="323"/>
    </location>
</feature>
<keyword evidence="9" id="KW-1185">Reference proteome</keyword>
<feature type="region of interest" description="Disordered" evidence="5">
    <location>
        <begin position="1091"/>
        <end position="1117"/>
    </location>
</feature>
<dbReference type="Pfam" id="PF07690">
    <property type="entry name" value="MFS_1"/>
    <property type="match status" value="1"/>
</dbReference>
<feature type="compositionally biased region" description="Low complexity" evidence="5">
    <location>
        <begin position="1328"/>
        <end position="1360"/>
    </location>
</feature>
<reference evidence="8" key="1">
    <citation type="journal article" date="2020" name="Stud. Mycol.">
        <title>101 Dothideomycetes genomes: a test case for predicting lifestyles and emergence of pathogens.</title>
        <authorList>
            <person name="Haridas S."/>
            <person name="Albert R."/>
            <person name="Binder M."/>
            <person name="Bloem J."/>
            <person name="Labutti K."/>
            <person name="Salamov A."/>
            <person name="Andreopoulos B."/>
            <person name="Baker S."/>
            <person name="Barry K."/>
            <person name="Bills G."/>
            <person name="Bluhm B."/>
            <person name="Cannon C."/>
            <person name="Castanera R."/>
            <person name="Culley D."/>
            <person name="Daum C."/>
            <person name="Ezra D."/>
            <person name="Gonzalez J."/>
            <person name="Henrissat B."/>
            <person name="Kuo A."/>
            <person name="Liang C."/>
            <person name="Lipzen A."/>
            <person name="Lutzoni F."/>
            <person name="Magnuson J."/>
            <person name="Mondo S."/>
            <person name="Nolan M."/>
            <person name="Ohm R."/>
            <person name="Pangilinan J."/>
            <person name="Park H.-J."/>
            <person name="Ramirez L."/>
            <person name="Alfaro M."/>
            <person name="Sun H."/>
            <person name="Tritt A."/>
            <person name="Yoshinaga Y."/>
            <person name="Zwiers L.-H."/>
            <person name="Turgeon B."/>
            <person name="Goodwin S."/>
            <person name="Spatafora J."/>
            <person name="Crous P."/>
            <person name="Grigoriev I."/>
        </authorList>
    </citation>
    <scope>NUCLEOTIDE SEQUENCE</scope>
    <source>
        <strain evidence="8">CBS 279.74</strain>
    </source>
</reference>
<proteinExistence type="predicted"/>
<feature type="compositionally biased region" description="Basic and acidic residues" evidence="5">
    <location>
        <begin position="1374"/>
        <end position="1402"/>
    </location>
</feature>
<feature type="transmembrane region" description="Helical" evidence="6">
    <location>
        <begin position="50"/>
        <end position="71"/>
    </location>
</feature>
<dbReference type="PANTHER" id="PTHR23507">
    <property type="entry name" value="ZGC:174356"/>
    <property type="match status" value="1"/>
</dbReference>
<evidence type="ECO:0000256" key="5">
    <source>
        <dbReference type="SAM" id="MobiDB-lite"/>
    </source>
</evidence>
<comment type="subcellular location">
    <subcellularLocation>
        <location evidence="1">Membrane</location>
        <topology evidence="1">Multi-pass membrane protein</topology>
    </subcellularLocation>
</comment>
<dbReference type="SUPFAM" id="SSF103473">
    <property type="entry name" value="MFS general substrate transporter"/>
    <property type="match status" value="1"/>
</dbReference>
<protein>
    <submittedName>
        <fullName evidence="8">MFS general substrate transporter</fullName>
    </submittedName>
</protein>
<evidence type="ECO:0000313" key="8">
    <source>
        <dbReference type="EMBL" id="KAF2703846.1"/>
    </source>
</evidence>
<feature type="transmembrane region" description="Helical" evidence="6">
    <location>
        <begin position="243"/>
        <end position="263"/>
    </location>
</feature>
<gene>
    <name evidence="8" type="ORF">K504DRAFT_391517</name>
</gene>
<feature type="transmembrane region" description="Helical" evidence="6">
    <location>
        <begin position="215"/>
        <end position="237"/>
    </location>
</feature>
<feature type="compositionally biased region" description="Low complexity" evidence="5">
    <location>
        <begin position="659"/>
        <end position="670"/>
    </location>
</feature>
<feature type="compositionally biased region" description="Polar residues" evidence="5">
    <location>
        <begin position="1207"/>
        <end position="1217"/>
    </location>
</feature>
<feature type="region of interest" description="Disordered" evidence="5">
    <location>
        <begin position="529"/>
        <end position="555"/>
    </location>
</feature>
<dbReference type="InterPro" id="IPR036259">
    <property type="entry name" value="MFS_trans_sf"/>
</dbReference>